<feature type="transmembrane region" description="Helical" evidence="4">
    <location>
        <begin position="121"/>
        <end position="146"/>
    </location>
</feature>
<evidence type="ECO:0000256" key="1">
    <source>
        <dbReference type="ARBA" id="ARBA00004370"/>
    </source>
</evidence>
<dbReference type="PANTHER" id="PTHR31234">
    <property type="entry name" value="LATE EMBRYOGENESIS ABUNDANT (LEA) HYDROXYPROLINE-RICH GLYCOPROTEIN FAMILY"/>
    <property type="match status" value="1"/>
</dbReference>
<dbReference type="KEGG" id="smo:SELMODRAFT_437413"/>
<keyword evidence="4" id="KW-0812">Transmembrane</keyword>
<feature type="region of interest" description="Disordered" evidence="3">
    <location>
        <begin position="1"/>
        <end position="116"/>
    </location>
</feature>
<dbReference type="GO" id="GO:0098542">
    <property type="term" value="P:defense response to other organism"/>
    <property type="evidence" value="ECO:0007669"/>
    <property type="project" value="InterPro"/>
</dbReference>
<dbReference type="InParanoid" id="D8QQR2"/>
<dbReference type="HOGENOM" id="CLU_482690_0_0_1"/>
<evidence type="ECO:0000313" key="6">
    <source>
        <dbReference type="Proteomes" id="UP000001514"/>
    </source>
</evidence>
<protein>
    <recommendedName>
        <fullName evidence="7">Late embryogenesis abundant protein LEA-2 subgroup domain-containing protein</fullName>
    </recommendedName>
</protein>
<organism evidence="6">
    <name type="scientific">Selaginella moellendorffii</name>
    <name type="common">Spikemoss</name>
    <dbReference type="NCBI Taxonomy" id="88036"/>
    <lineage>
        <taxon>Eukaryota</taxon>
        <taxon>Viridiplantae</taxon>
        <taxon>Streptophyta</taxon>
        <taxon>Embryophyta</taxon>
        <taxon>Tracheophyta</taxon>
        <taxon>Lycopodiopsida</taxon>
        <taxon>Selaginellales</taxon>
        <taxon>Selaginellaceae</taxon>
        <taxon>Selaginella</taxon>
    </lineage>
</organism>
<keyword evidence="2 4" id="KW-0472">Membrane</keyword>
<gene>
    <name evidence="5" type="ORF">SELMODRAFT_437413</name>
</gene>
<evidence type="ECO:0000256" key="4">
    <source>
        <dbReference type="SAM" id="Phobius"/>
    </source>
</evidence>
<dbReference type="EMBL" id="GL377565">
    <property type="protein sequence ID" value="EFJ37843.1"/>
    <property type="molecule type" value="Genomic_DNA"/>
</dbReference>
<dbReference type="Gramene" id="EFJ37843">
    <property type="protein sequence ID" value="EFJ37843"/>
    <property type="gene ID" value="SELMODRAFT_437413"/>
</dbReference>
<accession>D8QQR2</accession>
<evidence type="ECO:0008006" key="7">
    <source>
        <dbReference type="Google" id="ProtNLM"/>
    </source>
</evidence>
<evidence type="ECO:0000256" key="2">
    <source>
        <dbReference type="ARBA" id="ARBA00023136"/>
    </source>
</evidence>
<dbReference type="Proteomes" id="UP000001514">
    <property type="component" value="Unassembled WGS sequence"/>
</dbReference>
<feature type="transmembrane region" description="Helical" evidence="4">
    <location>
        <begin position="380"/>
        <end position="405"/>
    </location>
</feature>
<proteinExistence type="predicted"/>
<keyword evidence="6" id="KW-1185">Reference proteome</keyword>
<evidence type="ECO:0000256" key="3">
    <source>
        <dbReference type="SAM" id="MobiDB-lite"/>
    </source>
</evidence>
<dbReference type="GO" id="GO:0016020">
    <property type="term" value="C:membrane"/>
    <property type="evidence" value="ECO:0007669"/>
    <property type="project" value="UniProtKB-SubCell"/>
</dbReference>
<dbReference type="InterPro" id="IPR044839">
    <property type="entry name" value="NDR1-like"/>
</dbReference>
<reference evidence="5 6" key="1">
    <citation type="journal article" date="2011" name="Science">
        <title>The Selaginella genome identifies genetic changes associated with the evolution of vascular plants.</title>
        <authorList>
            <person name="Banks J.A."/>
            <person name="Nishiyama T."/>
            <person name="Hasebe M."/>
            <person name="Bowman J.L."/>
            <person name="Gribskov M."/>
            <person name="dePamphilis C."/>
            <person name="Albert V.A."/>
            <person name="Aono N."/>
            <person name="Aoyama T."/>
            <person name="Ambrose B.A."/>
            <person name="Ashton N.W."/>
            <person name="Axtell M.J."/>
            <person name="Barker E."/>
            <person name="Barker M.S."/>
            <person name="Bennetzen J.L."/>
            <person name="Bonawitz N.D."/>
            <person name="Chapple C."/>
            <person name="Cheng C."/>
            <person name="Correa L.G."/>
            <person name="Dacre M."/>
            <person name="DeBarry J."/>
            <person name="Dreyer I."/>
            <person name="Elias M."/>
            <person name="Engstrom E.M."/>
            <person name="Estelle M."/>
            <person name="Feng L."/>
            <person name="Finet C."/>
            <person name="Floyd S.K."/>
            <person name="Frommer W.B."/>
            <person name="Fujita T."/>
            <person name="Gramzow L."/>
            <person name="Gutensohn M."/>
            <person name="Harholt J."/>
            <person name="Hattori M."/>
            <person name="Heyl A."/>
            <person name="Hirai T."/>
            <person name="Hiwatashi Y."/>
            <person name="Ishikawa M."/>
            <person name="Iwata M."/>
            <person name="Karol K.G."/>
            <person name="Koehler B."/>
            <person name="Kolukisaoglu U."/>
            <person name="Kubo M."/>
            <person name="Kurata T."/>
            <person name="Lalonde S."/>
            <person name="Li K."/>
            <person name="Li Y."/>
            <person name="Litt A."/>
            <person name="Lyons E."/>
            <person name="Manning G."/>
            <person name="Maruyama T."/>
            <person name="Michael T.P."/>
            <person name="Mikami K."/>
            <person name="Miyazaki S."/>
            <person name="Morinaga S."/>
            <person name="Murata T."/>
            <person name="Mueller-Roeber B."/>
            <person name="Nelson D.R."/>
            <person name="Obara M."/>
            <person name="Oguri Y."/>
            <person name="Olmstead R.G."/>
            <person name="Onodera N."/>
            <person name="Petersen B.L."/>
            <person name="Pils B."/>
            <person name="Prigge M."/>
            <person name="Rensing S.A."/>
            <person name="Riano-Pachon D.M."/>
            <person name="Roberts A.W."/>
            <person name="Sato Y."/>
            <person name="Scheller H.V."/>
            <person name="Schulz B."/>
            <person name="Schulz C."/>
            <person name="Shakirov E.V."/>
            <person name="Shibagaki N."/>
            <person name="Shinohara N."/>
            <person name="Shippen D.E."/>
            <person name="Soerensen I."/>
            <person name="Sotooka R."/>
            <person name="Sugimoto N."/>
            <person name="Sugita M."/>
            <person name="Sumikawa N."/>
            <person name="Tanurdzic M."/>
            <person name="Theissen G."/>
            <person name="Ulvskov P."/>
            <person name="Wakazuki S."/>
            <person name="Weng J.K."/>
            <person name="Willats W.W."/>
            <person name="Wipf D."/>
            <person name="Wolf P.G."/>
            <person name="Yang L."/>
            <person name="Zimmer A.D."/>
            <person name="Zhu Q."/>
            <person name="Mitros T."/>
            <person name="Hellsten U."/>
            <person name="Loque D."/>
            <person name="Otillar R."/>
            <person name="Salamov A."/>
            <person name="Schmutz J."/>
            <person name="Shapiro H."/>
            <person name="Lindquist E."/>
            <person name="Lucas S."/>
            <person name="Rokhsar D."/>
            <person name="Grigoriev I.V."/>
        </authorList>
    </citation>
    <scope>NUCLEOTIDE SEQUENCE [LARGE SCALE GENOMIC DNA]</scope>
</reference>
<evidence type="ECO:0000313" key="5">
    <source>
        <dbReference type="EMBL" id="EFJ37843.1"/>
    </source>
</evidence>
<feature type="compositionally biased region" description="Basic residues" evidence="3">
    <location>
        <begin position="84"/>
        <end position="95"/>
    </location>
</feature>
<dbReference type="AlphaFoldDB" id="D8QQR2"/>
<keyword evidence="4" id="KW-1133">Transmembrane helix</keyword>
<name>D8QQR2_SELML</name>
<feature type="compositionally biased region" description="Low complexity" evidence="3">
    <location>
        <begin position="48"/>
        <end position="58"/>
    </location>
</feature>
<comment type="subcellular location">
    <subcellularLocation>
        <location evidence="1">Membrane</location>
    </subcellularLocation>
</comment>
<sequence>MGNLTMRGMMSEELPTWQSLEKSEPSPRKSWWAGKFPRSPRTPKPPKSSKVPGASSAVDPGDSKLLETSQHPGPSTPPGSIGKSPKKSKSPKKKQQQPATTGSPRHSTRGHESTPNGTSSMWFTLSILAALLLLFITVFFLVIILVDARARLPSIALQGGEIHQLDPVCGDSLSQLLHISMAFSLNASSAYSVNFNFPPGKLSVAYKMNSTVAYDISDGQTPRFSVGGGNQYERFTVVCNSTVEVPQNVVKDLQNERAGLMTQRVYLHGMLRAKYRASPLLSNFKRRIYFCQNLTIGFTPGSGTVDCPNFTPSLVKHETDTFLGERAQGARSYVKWGINGDSDLDLASAGGGRRRNEELTAMIVKSAVLKKCIKDRDKRLLAVCLILGFLMLVMVISLFVVAIYLDLHPRLPIVVMTNATIGRFSLGDTGGELTVEAFMDFTMESRNRYGIPFRYTGDSLLLEYRGRALATVATTAFLQGPRSNLTFAALVSDQSTVVRGDDVVRALRYDFGVNRVVVLLAGTLKARFTASKAVSSAVVGVPVSCELVIQPVSLSAKFKCKEFVS</sequence>
<dbReference type="PANTHER" id="PTHR31234:SF2">
    <property type="entry name" value="OS05G0199100 PROTEIN"/>
    <property type="match status" value="1"/>
</dbReference>